<feature type="region of interest" description="Disordered" evidence="1">
    <location>
        <begin position="1"/>
        <end position="20"/>
    </location>
</feature>
<comment type="caution">
    <text evidence="2">The sequence shown here is derived from an EMBL/GenBank/DDBJ whole genome shotgun (WGS) entry which is preliminary data.</text>
</comment>
<evidence type="ECO:0000313" key="2">
    <source>
        <dbReference type="EMBL" id="KAF4616869.1"/>
    </source>
</evidence>
<dbReference type="NCBIfam" id="TIGR01571">
    <property type="entry name" value="A_thal_Cys_rich"/>
    <property type="match status" value="1"/>
</dbReference>
<sequence length="161" mass="18480">MTKTQQPIANPGMSLDPRNAKGLELNEEGKREFSHHFCDIFADMKLCFLGCCCPCFLHGQVTKRFEYLQEHNAPDPENGGSCCNWPCCLYALLDSCCHLAFILSFLERKSVRDRYNISGNRWYDFAAACCCSPCEHIQTAREIELEEQNHPLRHLVSEKRS</sequence>
<dbReference type="InterPro" id="IPR006461">
    <property type="entry name" value="PLAC_motif_containing"/>
</dbReference>
<dbReference type="EMBL" id="JAACJL010000031">
    <property type="protein sequence ID" value="KAF4616869.1"/>
    <property type="molecule type" value="Genomic_DNA"/>
</dbReference>
<proteinExistence type="predicted"/>
<organism evidence="2 3">
    <name type="scientific">Agrocybe pediades</name>
    <dbReference type="NCBI Taxonomy" id="84607"/>
    <lineage>
        <taxon>Eukaryota</taxon>
        <taxon>Fungi</taxon>
        <taxon>Dikarya</taxon>
        <taxon>Basidiomycota</taxon>
        <taxon>Agaricomycotina</taxon>
        <taxon>Agaricomycetes</taxon>
        <taxon>Agaricomycetidae</taxon>
        <taxon>Agaricales</taxon>
        <taxon>Agaricineae</taxon>
        <taxon>Strophariaceae</taxon>
        <taxon>Agrocybe</taxon>
    </lineage>
</organism>
<name>A0A8H4QTX0_9AGAR</name>
<dbReference type="AlphaFoldDB" id="A0A8H4QTX0"/>
<dbReference type="PANTHER" id="PTHR15907">
    <property type="entry name" value="DUF614 FAMILY PROTEIN-RELATED"/>
    <property type="match status" value="1"/>
</dbReference>
<evidence type="ECO:0000256" key="1">
    <source>
        <dbReference type="SAM" id="MobiDB-lite"/>
    </source>
</evidence>
<dbReference type="Proteomes" id="UP000521872">
    <property type="component" value="Unassembled WGS sequence"/>
</dbReference>
<protein>
    <submittedName>
        <fullName evidence="2">Uncharacterized protein</fullName>
    </submittedName>
</protein>
<accession>A0A8H4QTX0</accession>
<reference evidence="2 3" key="1">
    <citation type="submission" date="2019-12" db="EMBL/GenBank/DDBJ databases">
        <authorList>
            <person name="Floudas D."/>
            <person name="Bentzer J."/>
            <person name="Ahren D."/>
            <person name="Johansson T."/>
            <person name="Persson P."/>
            <person name="Tunlid A."/>
        </authorList>
    </citation>
    <scope>NUCLEOTIDE SEQUENCE [LARGE SCALE GENOMIC DNA]</scope>
    <source>
        <strain evidence="2 3">CBS 102.39</strain>
    </source>
</reference>
<keyword evidence="3" id="KW-1185">Reference proteome</keyword>
<gene>
    <name evidence="2" type="ORF">D9613_008916</name>
</gene>
<dbReference type="Pfam" id="PF04749">
    <property type="entry name" value="PLAC8"/>
    <property type="match status" value="1"/>
</dbReference>
<evidence type="ECO:0000313" key="3">
    <source>
        <dbReference type="Proteomes" id="UP000521872"/>
    </source>
</evidence>